<evidence type="ECO:0000313" key="7">
    <source>
        <dbReference type="EMBL" id="AOV17293.1"/>
    </source>
</evidence>
<comment type="similarity">
    <text evidence="1">Belongs to the protein kinase superfamily. ADCK protein kinase family.</text>
</comment>
<organism evidence="7 8">
    <name type="scientific">Acidihalobacter aeolianus</name>
    <dbReference type="NCBI Taxonomy" id="2792603"/>
    <lineage>
        <taxon>Bacteria</taxon>
        <taxon>Pseudomonadati</taxon>
        <taxon>Pseudomonadota</taxon>
        <taxon>Gammaproteobacteria</taxon>
        <taxon>Chromatiales</taxon>
        <taxon>Ectothiorhodospiraceae</taxon>
        <taxon>Acidihalobacter</taxon>
    </lineage>
</organism>
<dbReference type="InterPro" id="IPR051409">
    <property type="entry name" value="Atypical_kinase_ADCK"/>
</dbReference>
<evidence type="ECO:0000256" key="2">
    <source>
        <dbReference type="ARBA" id="ARBA00022679"/>
    </source>
</evidence>
<keyword evidence="3" id="KW-0547">Nucleotide-binding</keyword>
<keyword evidence="8" id="KW-1185">Reference proteome</keyword>
<dbReference type="AlphaFoldDB" id="A0A1D8K8K3"/>
<reference evidence="7 8" key="1">
    <citation type="submission" date="2016-09" db="EMBL/GenBank/DDBJ databases">
        <title>Acidihalobacter prosperus V6 (DSM14174).</title>
        <authorList>
            <person name="Khaleque H.N."/>
            <person name="Ramsay J.P."/>
            <person name="Murphy R.J.T."/>
            <person name="Kaksonen A.H."/>
            <person name="Boxall N.J."/>
            <person name="Watkin E.L.J."/>
        </authorList>
    </citation>
    <scope>NUCLEOTIDE SEQUENCE [LARGE SCALE GENOMIC DNA]</scope>
    <source>
        <strain evidence="7 8">V6</strain>
    </source>
</reference>
<keyword evidence="2" id="KW-0808">Transferase</keyword>
<feature type="region of interest" description="Disordered" evidence="5">
    <location>
        <begin position="1"/>
        <end position="24"/>
    </location>
</feature>
<dbReference type="InterPro" id="IPR004147">
    <property type="entry name" value="ABC1_dom"/>
</dbReference>
<dbReference type="SUPFAM" id="SSF56112">
    <property type="entry name" value="Protein kinase-like (PK-like)"/>
    <property type="match status" value="1"/>
</dbReference>
<dbReference type="PANTHER" id="PTHR43851">
    <property type="match status" value="1"/>
</dbReference>
<dbReference type="Proteomes" id="UP000095342">
    <property type="component" value="Chromosome"/>
</dbReference>
<proteinExistence type="inferred from homology"/>
<accession>A0A1D8K8K3</accession>
<dbReference type="GO" id="GO:0005524">
    <property type="term" value="F:ATP binding"/>
    <property type="evidence" value="ECO:0007669"/>
    <property type="project" value="UniProtKB-KW"/>
</dbReference>
<dbReference type="InterPro" id="IPR034646">
    <property type="entry name" value="ADCK3_dom"/>
</dbReference>
<dbReference type="EMBL" id="CP017448">
    <property type="protein sequence ID" value="AOV17293.1"/>
    <property type="molecule type" value="Genomic_DNA"/>
</dbReference>
<dbReference type="InterPro" id="IPR011009">
    <property type="entry name" value="Kinase-like_dom_sf"/>
</dbReference>
<dbReference type="PANTHER" id="PTHR43851:SF3">
    <property type="entry name" value="COENZYME Q8"/>
    <property type="match status" value="1"/>
</dbReference>
<evidence type="ECO:0000256" key="1">
    <source>
        <dbReference type="ARBA" id="ARBA00009670"/>
    </source>
</evidence>
<sequence length="454" mass="50760">MIRSGSTPIPDTPLGKHRMSREYRMPSSRLARLAKMGRLAGGLASGVVSEGARQLAKGNRPRLDQLLLTPANARRLGDRLSEMRGAAMKLGQLISMDSGNVLPPELSEALARLRDKAHYMPLGQVAQVLENAWGKDWDRDFARFIFTPLAAASIGQVHDAQLRDGPRVAIKVQYPGVRQSIDSDVDNMATLLRLTHALPPEFDLTPLLAEAKRQLHDEADYLLEAGHIARYAEHLGDDPRYELPLTLPERTTAEVLCMHFLDGQPIETLAALPRTQRTQLATDLLELALREVFVWGVVQTDPNFANYRFNPANGRLQLLDFGATRVYTPPFRDALRTLLLSAIDGSEDDLARAAAQVGYFTEDDPLRYRQAFVKVLGIAAEPARRDVPFVFAGSDLPRRMRDALIQLRFHDRFSRIPPADILYLHRKISGMYLLMARLEVALPLRKIARETVSA</sequence>
<keyword evidence="4" id="KW-0067">ATP-binding</keyword>
<protein>
    <recommendedName>
        <fullName evidence="6">ABC1 atypical kinase-like domain-containing protein</fullName>
    </recommendedName>
</protein>
<dbReference type="CDD" id="cd13970">
    <property type="entry name" value="ABC1_ADCK3"/>
    <property type="match status" value="1"/>
</dbReference>
<feature type="domain" description="ABC1 atypical kinase-like" evidence="6">
    <location>
        <begin position="112"/>
        <end position="351"/>
    </location>
</feature>
<dbReference type="GO" id="GO:0016740">
    <property type="term" value="F:transferase activity"/>
    <property type="evidence" value="ECO:0007669"/>
    <property type="project" value="UniProtKB-KW"/>
</dbReference>
<evidence type="ECO:0000259" key="6">
    <source>
        <dbReference type="Pfam" id="PF03109"/>
    </source>
</evidence>
<gene>
    <name evidence="7" type="ORF">BJI67_09645</name>
</gene>
<evidence type="ECO:0000256" key="4">
    <source>
        <dbReference type="ARBA" id="ARBA00022840"/>
    </source>
</evidence>
<evidence type="ECO:0000313" key="8">
    <source>
        <dbReference type="Proteomes" id="UP000095342"/>
    </source>
</evidence>
<dbReference type="GO" id="GO:0006744">
    <property type="term" value="P:ubiquinone biosynthetic process"/>
    <property type="evidence" value="ECO:0007669"/>
    <property type="project" value="TreeGrafter"/>
</dbReference>
<name>A0A1D8K8K3_9GAMM</name>
<dbReference type="Pfam" id="PF03109">
    <property type="entry name" value="ABC1"/>
    <property type="match status" value="1"/>
</dbReference>
<evidence type="ECO:0000256" key="3">
    <source>
        <dbReference type="ARBA" id="ARBA00022741"/>
    </source>
</evidence>
<evidence type="ECO:0000256" key="5">
    <source>
        <dbReference type="SAM" id="MobiDB-lite"/>
    </source>
</evidence>
<dbReference type="KEGG" id="aaeo:BJI67_09645"/>